<feature type="signal peptide" evidence="1">
    <location>
        <begin position="1"/>
        <end position="28"/>
    </location>
</feature>
<evidence type="ECO:0000313" key="3">
    <source>
        <dbReference type="Proteomes" id="UP000676035"/>
    </source>
</evidence>
<comment type="caution">
    <text evidence="2">The sequence shown here is derived from an EMBL/GenBank/DDBJ whole genome shotgun (WGS) entry which is preliminary data.</text>
</comment>
<dbReference type="RefSeq" id="WP_212545931.1">
    <property type="nucleotide sequence ID" value="NZ_JAGYHF010000012.1"/>
</dbReference>
<organism evidence="2 3">
    <name type="scientific">Pseudomonas rustica</name>
    <dbReference type="NCBI Taxonomy" id="2827099"/>
    <lineage>
        <taxon>Bacteria</taxon>
        <taxon>Pseudomonadati</taxon>
        <taxon>Pseudomonadota</taxon>
        <taxon>Gammaproteobacteria</taxon>
        <taxon>Pseudomonadales</taxon>
        <taxon>Pseudomonadaceae</taxon>
        <taxon>Pseudomonas</taxon>
    </lineage>
</organism>
<reference evidence="2 3" key="1">
    <citation type="submission" date="2021-04" db="EMBL/GenBank/DDBJ databases">
        <title>Pseudomonas rustica sp. nov. isolated from raw milk.</title>
        <authorList>
            <person name="Fiedler G."/>
            <person name="Gieschler S."/>
            <person name="Kabisch J."/>
            <person name="Grimmler C."/>
            <person name="Brinks E."/>
            <person name="Wagner N."/>
            <person name="Hetzer B."/>
            <person name="Franz C.M.A.P."/>
            <person name="Boehnlein C."/>
        </authorList>
    </citation>
    <scope>NUCLEOTIDE SEQUENCE [LARGE SCALE GENOMIC DNA]</scope>
    <source>
        <strain evidence="2 3">MBT-4</strain>
    </source>
</reference>
<keyword evidence="1" id="KW-0732">Signal</keyword>
<gene>
    <name evidence="2" type="ORF">KFS80_22245</name>
</gene>
<name>A0ABS5N375_9PSED</name>
<feature type="chain" id="PRO_5046898083" evidence="1">
    <location>
        <begin position="29"/>
        <end position="227"/>
    </location>
</feature>
<dbReference type="Pfam" id="PF11153">
    <property type="entry name" value="DUF2931"/>
    <property type="match status" value="1"/>
</dbReference>
<evidence type="ECO:0000313" key="2">
    <source>
        <dbReference type="EMBL" id="MBS4081015.1"/>
    </source>
</evidence>
<dbReference type="EMBL" id="JAGYHF010000012">
    <property type="protein sequence ID" value="MBS4081015.1"/>
    <property type="molecule type" value="Genomic_DNA"/>
</dbReference>
<protein>
    <submittedName>
        <fullName evidence="2">DUF2931 family protein</fullName>
    </submittedName>
</protein>
<dbReference type="Proteomes" id="UP000676035">
    <property type="component" value="Unassembled WGS sequence"/>
</dbReference>
<sequence>MGVGNPISFIRNVIVVLCVLLTSGCQTADPFSAKNDPKSSSWELGFTEPYYMKVWVEDSAVEDINGKVFRRTGGGTAAGGEPENGKESARGWHAVGAATKAVTGADLPKRIYVRWQSIVEPRTYQVWVDVPEKARQLMVASVNQRCPETPTQQASYSASIYLGLAPGGVVQVFVRDSCHRPVKVAKAQAEIEPLGPSLGKNQGRYAYPVSEKSKSYIEKYGIPYGSW</sequence>
<keyword evidence="3" id="KW-1185">Reference proteome</keyword>
<evidence type="ECO:0000256" key="1">
    <source>
        <dbReference type="SAM" id="SignalP"/>
    </source>
</evidence>
<accession>A0ABS5N375</accession>
<dbReference type="InterPro" id="IPR021326">
    <property type="entry name" value="DUF2931"/>
</dbReference>
<proteinExistence type="predicted"/>